<feature type="domain" description="Histidine kinase" evidence="7">
    <location>
        <begin position="517"/>
        <end position="719"/>
    </location>
</feature>
<dbReference type="SUPFAM" id="SSF47384">
    <property type="entry name" value="Homodimeric domain of signal transducing histidine kinase"/>
    <property type="match status" value="1"/>
</dbReference>
<evidence type="ECO:0000313" key="12">
    <source>
        <dbReference type="Proteomes" id="UP001597139"/>
    </source>
</evidence>
<dbReference type="SMART" id="SM00086">
    <property type="entry name" value="PAC"/>
    <property type="match status" value="2"/>
</dbReference>
<dbReference type="Gene3D" id="3.30.565.10">
    <property type="entry name" value="Histidine kinase-like ATPase, C-terminal domain"/>
    <property type="match status" value="1"/>
</dbReference>
<dbReference type="SUPFAM" id="SSF52172">
    <property type="entry name" value="CheY-like"/>
    <property type="match status" value="1"/>
</dbReference>
<dbReference type="PROSITE" id="PS50113">
    <property type="entry name" value="PAC"/>
    <property type="match status" value="1"/>
</dbReference>
<dbReference type="InterPro" id="IPR001610">
    <property type="entry name" value="PAC"/>
</dbReference>
<feature type="domain" description="PAC" evidence="10">
    <location>
        <begin position="452"/>
        <end position="506"/>
    </location>
</feature>
<dbReference type="GO" id="GO:0000160">
    <property type="term" value="P:phosphorelay signal transduction system"/>
    <property type="evidence" value="ECO:0007669"/>
    <property type="project" value="UniProtKB-KW"/>
</dbReference>
<keyword evidence="4" id="KW-0418">Kinase</keyword>
<dbReference type="PROSITE" id="PS50112">
    <property type="entry name" value="PAS"/>
    <property type="match status" value="3"/>
</dbReference>
<evidence type="ECO:0000259" key="8">
    <source>
        <dbReference type="PROSITE" id="PS50110"/>
    </source>
</evidence>
<evidence type="ECO:0000256" key="2">
    <source>
        <dbReference type="ARBA" id="ARBA00012438"/>
    </source>
</evidence>
<evidence type="ECO:0000259" key="7">
    <source>
        <dbReference type="PROSITE" id="PS50109"/>
    </source>
</evidence>
<evidence type="ECO:0000256" key="6">
    <source>
        <dbReference type="PROSITE-ProRule" id="PRU00169"/>
    </source>
</evidence>
<organism evidence="11 12">
    <name type="scientific">Halolamina litorea</name>
    <dbReference type="NCBI Taxonomy" id="1515593"/>
    <lineage>
        <taxon>Archaea</taxon>
        <taxon>Methanobacteriati</taxon>
        <taxon>Methanobacteriota</taxon>
        <taxon>Stenosarchaea group</taxon>
        <taxon>Halobacteria</taxon>
        <taxon>Halobacteriales</taxon>
        <taxon>Haloferacaceae</taxon>
    </lineage>
</organism>
<dbReference type="AlphaFoldDB" id="A0ABD6BNK2"/>
<dbReference type="Gene3D" id="3.30.450.20">
    <property type="entry name" value="PAS domain"/>
    <property type="match status" value="3"/>
</dbReference>
<dbReference type="Pfam" id="PF00072">
    <property type="entry name" value="Response_reg"/>
    <property type="match status" value="1"/>
</dbReference>
<dbReference type="InterPro" id="IPR013767">
    <property type="entry name" value="PAS_fold"/>
</dbReference>
<dbReference type="Pfam" id="PF13426">
    <property type="entry name" value="PAS_9"/>
    <property type="match status" value="1"/>
</dbReference>
<dbReference type="SMART" id="SM00387">
    <property type="entry name" value="HATPase_c"/>
    <property type="match status" value="1"/>
</dbReference>
<sequence>MSAVGISDTQISVVVIDDDESFLSMTEAFLDNYDDLSVVATTDHDSVLEAVEAGTADCVVSDYDMPGMDGLELLETVREADSSLPYILYTGRGSEDVASDAISAGVTDYLQKGGSRDVYRLLANRIRNAVAETRVRGRAERYETIVEALGYPAYVVDEEGEFRFVNEAFADLTGYSVEEIIGAEPALIKSPEGVDRAASELGDVLSATGADTARFDVDILTADGEAIPCRDHMAALPYEGEEFEGSVGILRNVAAERERERELHQFQRMVETAGEAIAALDAEGRVTYANEAFHDLLSVDADDIVGEPYMAPLVWKGDDPDPVTELLARSPPATRTFETPVAGSDRRVETTLSVSRANEERVVTAVVRDAGTIDDDLDVDLGARVLEEASIGITLTGPRREGCPILFVNDAFCAITGYDREDVIGESHNFLQGPATEQRATETLRRGLDEGESVDTELLNYRADGTPFWNRVEIEPVREEDGTVTHFLGFQRDVTDERMAVREASRHEERIERLTSDLSHDIKTPLSVAQGHLELLAEEGSVDPERVETIDDALDRSLELLSEFRTLVETGASVHDPAEVDLDALVAEAWGSAAAEEATLSIDEPGQVLADPQRLKRLFENLFRNSIDHAGADVHVTVGALPNGFYVADDGPGVPPAERDRVFDSGYSSRDDGHGSGLAIVEQIVDAHGWGVEVTGSEAGGARFEFTGIRLPRRLPSEV</sequence>
<dbReference type="SMART" id="SM00091">
    <property type="entry name" value="PAS"/>
    <property type="match status" value="3"/>
</dbReference>
<feature type="modified residue" description="4-aspartylphosphate" evidence="6">
    <location>
        <position position="62"/>
    </location>
</feature>
<dbReference type="SMART" id="SM00448">
    <property type="entry name" value="REC"/>
    <property type="match status" value="1"/>
</dbReference>
<feature type="domain" description="PAS" evidence="9">
    <location>
        <begin position="138"/>
        <end position="208"/>
    </location>
</feature>
<accession>A0ABD6BNK2</accession>
<dbReference type="SUPFAM" id="SSF55785">
    <property type="entry name" value="PYP-like sensor domain (PAS domain)"/>
    <property type="match status" value="3"/>
</dbReference>
<dbReference type="EC" id="2.7.13.3" evidence="2"/>
<dbReference type="InterPro" id="IPR003594">
    <property type="entry name" value="HATPase_dom"/>
</dbReference>
<dbReference type="InterPro" id="IPR005467">
    <property type="entry name" value="His_kinase_dom"/>
</dbReference>
<dbReference type="EMBL" id="JBHUCZ010000001">
    <property type="protein sequence ID" value="MFD1566348.1"/>
    <property type="molecule type" value="Genomic_DNA"/>
</dbReference>
<dbReference type="GO" id="GO:0004673">
    <property type="term" value="F:protein histidine kinase activity"/>
    <property type="evidence" value="ECO:0007669"/>
    <property type="project" value="UniProtKB-EC"/>
</dbReference>
<name>A0ABD6BNK2_9EURY</name>
<dbReference type="CDD" id="cd00130">
    <property type="entry name" value="PAS"/>
    <property type="match status" value="3"/>
</dbReference>
<dbReference type="PANTHER" id="PTHR43711">
    <property type="entry name" value="TWO-COMPONENT HISTIDINE KINASE"/>
    <property type="match status" value="1"/>
</dbReference>
<dbReference type="PROSITE" id="PS50109">
    <property type="entry name" value="HIS_KIN"/>
    <property type="match status" value="1"/>
</dbReference>
<evidence type="ECO:0000259" key="9">
    <source>
        <dbReference type="PROSITE" id="PS50112"/>
    </source>
</evidence>
<dbReference type="Gene3D" id="1.10.287.130">
    <property type="match status" value="1"/>
</dbReference>
<dbReference type="PANTHER" id="PTHR43711:SF1">
    <property type="entry name" value="HISTIDINE KINASE 1"/>
    <property type="match status" value="1"/>
</dbReference>
<dbReference type="Proteomes" id="UP001597139">
    <property type="component" value="Unassembled WGS sequence"/>
</dbReference>
<evidence type="ECO:0000256" key="5">
    <source>
        <dbReference type="ARBA" id="ARBA00023012"/>
    </source>
</evidence>
<keyword evidence="12" id="KW-1185">Reference proteome</keyword>
<feature type="domain" description="PAS" evidence="9">
    <location>
        <begin position="401"/>
        <end position="451"/>
    </location>
</feature>
<comment type="caution">
    <text evidence="11">The sequence shown here is derived from an EMBL/GenBank/DDBJ whole genome shotgun (WGS) entry which is preliminary data.</text>
</comment>
<dbReference type="InterPro" id="IPR035965">
    <property type="entry name" value="PAS-like_dom_sf"/>
</dbReference>
<proteinExistence type="predicted"/>
<dbReference type="Pfam" id="PF00989">
    <property type="entry name" value="PAS"/>
    <property type="match status" value="2"/>
</dbReference>
<dbReference type="PROSITE" id="PS50110">
    <property type="entry name" value="RESPONSE_REGULATORY"/>
    <property type="match status" value="1"/>
</dbReference>
<comment type="catalytic activity">
    <reaction evidence="1">
        <text>ATP + protein L-histidine = ADP + protein N-phospho-L-histidine.</text>
        <dbReference type="EC" id="2.7.13.3"/>
    </reaction>
</comment>
<dbReference type="InterPro" id="IPR001789">
    <property type="entry name" value="Sig_transdc_resp-reg_receiver"/>
</dbReference>
<keyword evidence="6" id="KW-0597">Phosphoprotein</keyword>
<dbReference type="SMART" id="SM00388">
    <property type="entry name" value="HisKA"/>
    <property type="match status" value="1"/>
</dbReference>
<feature type="domain" description="Response regulatory" evidence="8">
    <location>
        <begin position="12"/>
        <end position="127"/>
    </location>
</feature>
<evidence type="ECO:0000256" key="3">
    <source>
        <dbReference type="ARBA" id="ARBA00022679"/>
    </source>
</evidence>
<dbReference type="InterPro" id="IPR000014">
    <property type="entry name" value="PAS"/>
</dbReference>
<protein>
    <recommendedName>
        <fullName evidence="2">histidine kinase</fullName>
        <ecNumber evidence="2">2.7.13.3</ecNumber>
    </recommendedName>
</protein>
<evidence type="ECO:0000256" key="4">
    <source>
        <dbReference type="ARBA" id="ARBA00022777"/>
    </source>
</evidence>
<dbReference type="SUPFAM" id="SSF55874">
    <property type="entry name" value="ATPase domain of HSP90 chaperone/DNA topoisomerase II/histidine kinase"/>
    <property type="match status" value="1"/>
</dbReference>
<dbReference type="Pfam" id="PF02518">
    <property type="entry name" value="HATPase_c"/>
    <property type="match status" value="1"/>
</dbReference>
<reference evidence="11 12" key="1">
    <citation type="journal article" date="2019" name="Int. J. Syst. Evol. Microbiol.">
        <title>The Global Catalogue of Microorganisms (GCM) 10K type strain sequencing project: providing services to taxonomists for standard genome sequencing and annotation.</title>
        <authorList>
            <consortium name="The Broad Institute Genomics Platform"/>
            <consortium name="The Broad Institute Genome Sequencing Center for Infectious Disease"/>
            <person name="Wu L."/>
            <person name="Ma J."/>
        </authorList>
    </citation>
    <scope>NUCLEOTIDE SEQUENCE [LARGE SCALE GENOMIC DNA]</scope>
    <source>
        <strain evidence="11 12">CGMCC 1.12859</strain>
    </source>
</reference>
<keyword evidence="5" id="KW-0902">Two-component regulatory system</keyword>
<evidence type="ECO:0000256" key="1">
    <source>
        <dbReference type="ARBA" id="ARBA00000085"/>
    </source>
</evidence>
<dbReference type="InterPro" id="IPR050736">
    <property type="entry name" value="Sensor_HK_Regulatory"/>
</dbReference>
<dbReference type="NCBIfam" id="TIGR00229">
    <property type="entry name" value="sensory_box"/>
    <property type="match status" value="3"/>
</dbReference>
<dbReference type="Pfam" id="PF00512">
    <property type="entry name" value="HisKA"/>
    <property type="match status" value="1"/>
</dbReference>
<evidence type="ECO:0000313" key="11">
    <source>
        <dbReference type="EMBL" id="MFD1566348.1"/>
    </source>
</evidence>
<dbReference type="CDD" id="cd00082">
    <property type="entry name" value="HisKA"/>
    <property type="match status" value="1"/>
</dbReference>
<feature type="domain" description="PAS" evidence="9">
    <location>
        <begin position="262"/>
        <end position="314"/>
    </location>
</feature>
<dbReference type="RefSeq" id="WP_267645627.1">
    <property type="nucleotide sequence ID" value="NZ_JANHGR010000001.1"/>
</dbReference>
<dbReference type="InterPro" id="IPR011006">
    <property type="entry name" value="CheY-like_superfamily"/>
</dbReference>
<gene>
    <name evidence="11" type="ORF">ACFSAU_02490</name>
</gene>
<dbReference type="InterPro" id="IPR036097">
    <property type="entry name" value="HisK_dim/P_sf"/>
</dbReference>
<dbReference type="InterPro" id="IPR036890">
    <property type="entry name" value="HATPase_C_sf"/>
</dbReference>
<keyword evidence="3" id="KW-0808">Transferase</keyword>
<evidence type="ECO:0000259" key="10">
    <source>
        <dbReference type="PROSITE" id="PS50113"/>
    </source>
</evidence>
<dbReference type="Gene3D" id="3.40.50.2300">
    <property type="match status" value="1"/>
</dbReference>
<dbReference type="InterPro" id="IPR003661">
    <property type="entry name" value="HisK_dim/P_dom"/>
</dbReference>
<dbReference type="InterPro" id="IPR000700">
    <property type="entry name" value="PAS-assoc_C"/>
</dbReference>